<dbReference type="GO" id="GO:0006368">
    <property type="term" value="P:transcription elongation by RNA polymerase II"/>
    <property type="evidence" value="ECO:0007669"/>
    <property type="project" value="TreeGrafter"/>
</dbReference>
<dbReference type="SUPFAM" id="SSF57903">
    <property type="entry name" value="FYVE/PHD zinc finger"/>
    <property type="match status" value="1"/>
</dbReference>
<gene>
    <name evidence="11" type="ORF">MPDQ_000128</name>
</gene>
<dbReference type="SMART" id="SM00249">
    <property type="entry name" value="PHD"/>
    <property type="match status" value="1"/>
</dbReference>
<dbReference type="Pfam" id="PF07500">
    <property type="entry name" value="TFIIS_M"/>
    <property type="match status" value="1"/>
</dbReference>
<protein>
    <recommendedName>
        <fullName evidence="3">Transcription factor BYE1</fullName>
    </recommendedName>
</protein>
<accession>A0A507R4H9</accession>
<evidence type="ECO:0000256" key="8">
    <source>
        <dbReference type="SAM" id="MobiDB-lite"/>
    </source>
</evidence>
<evidence type="ECO:0000256" key="4">
    <source>
        <dbReference type="ARBA" id="ARBA00022723"/>
    </source>
</evidence>
<evidence type="ECO:0000256" key="7">
    <source>
        <dbReference type="PROSITE-ProRule" id="PRU00146"/>
    </source>
</evidence>
<dbReference type="SMART" id="SM00510">
    <property type="entry name" value="TFS2M"/>
    <property type="match status" value="1"/>
</dbReference>
<feature type="compositionally biased region" description="Polar residues" evidence="8">
    <location>
        <begin position="422"/>
        <end position="434"/>
    </location>
</feature>
<dbReference type="EMBL" id="VIFY01000001">
    <property type="protein sequence ID" value="TQB77587.1"/>
    <property type="molecule type" value="Genomic_DNA"/>
</dbReference>
<evidence type="ECO:0000256" key="2">
    <source>
        <dbReference type="ARBA" id="ARBA00011050"/>
    </source>
</evidence>
<dbReference type="InterPro" id="IPR003618">
    <property type="entry name" value="TFIIS_cen_dom"/>
</dbReference>
<dbReference type="GO" id="GO:0000977">
    <property type="term" value="F:RNA polymerase II transcription regulatory region sequence-specific DNA binding"/>
    <property type="evidence" value="ECO:0007669"/>
    <property type="project" value="TreeGrafter"/>
</dbReference>
<dbReference type="GO" id="GO:0001139">
    <property type="term" value="F:RNA polymerase II complex recruiting activity"/>
    <property type="evidence" value="ECO:0007669"/>
    <property type="project" value="TreeGrafter"/>
</dbReference>
<dbReference type="PROSITE" id="PS01359">
    <property type="entry name" value="ZF_PHD_1"/>
    <property type="match status" value="1"/>
</dbReference>
<dbReference type="InterPro" id="IPR055499">
    <property type="entry name" value="DUF7071"/>
</dbReference>
<feature type="compositionally biased region" description="Polar residues" evidence="8">
    <location>
        <begin position="483"/>
        <end position="500"/>
    </location>
</feature>
<dbReference type="Gene3D" id="1.10.472.30">
    <property type="entry name" value="Transcription elongation factor S-II, central domain"/>
    <property type="match status" value="1"/>
</dbReference>
<reference evidence="11 12" key="1">
    <citation type="submission" date="2019-06" db="EMBL/GenBank/DDBJ databases">
        <title>Wine fermentation using esterase from Monascus purpureus.</title>
        <authorList>
            <person name="Geng C."/>
            <person name="Zhang Y."/>
        </authorList>
    </citation>
    <scope>NUCLEOTIDE SEQUENCE [LARGE SCALE GENOMIC DNA]</scope>
    <source>
        <strain evidence="11">HQ1</strain>
    </source>
</reference>
<dbReference type="CDD" id="cd21538">
    <property type="entry name" value="SPOC_TFIIS"/>
    <property type="match status" value="1"/>
</dbReference>
<dbReference type="GO" id="GO:0006362">
    <property type="term" value="P:transcription elongation by RNA polymerase I"/>
    <property type="evidence" value="ECO:0007669"/>
    <property type="project" value="TreeGrafter"/>
</dbReference>
<dbReference type="InterPro" id="IPR001965">
    <property type="entry name" value="Znf_PHD"/>
</dbReference>
<dbReference type="Gene3D" id="3.30.40.10">
    <property type="entry name" value="Zinc/RING finger domain, C3HC4 (zinc finger)"/>
    <property type="match status" value="1"/>
</dbReference>
<dbReference type="PANTHER" id="PTHR11477:SF11">
    <property type="entry name" value="TRANSCRIPTION FACTOR BYE1"/>
    <property type="match status" value="1"/>
</dbReference>
<feature type="region of interest" description="Disordered" evidence="8">
    <location>
        <begin position="120"/>
        <end position="232"/>
    </location>
</feature>
<evidence type="ECO:0000313" key="12">
    <source>
        <dbReference type="Proteomes" id="UP000319663"/>
    </source>
</evidence>
<keyword evidence="5 7" id="KW-0863">Zinc-finger</keyword>
<feature type="compositionally biased region" description="Basic residues" evidence="8">
    <location>
        <begin position="142"/>
        <end position="155"/>
    </location>
</feature>
<feature type="region of interest" description="Disordered" evidence="8">
    <location>
        <begin position="1"/>
        <end position="53"/>
    </location>
</feature>
<evidence type="ECO:0000256" key="5">
    <source>
        <dbReference type="ARBA" id="ARBA00022771"/>
    </source>
</evidence>
<dbReference type="GO" id="GO:0008270">
    <property type="term" value="F:zinc ion binding"/>
    <property type="evidence" value="ECO:0007669"/>
    <property type="project" value="UniProtKB-KW"/>
</dbReference>
<dbReference type="PROSITE" id="PS50016">
    <property type="entry name" value="ZF_PHD_2"/>
    <property type="match status" value="1"/>
</dbReference>
<keyword evidence="6" id="KW-0862">Zinc</keyword>
<evidence type="ECO:0000313" key="11">
    <source>
        <dbReference type="EMBL" id="TQB77587.1"/>
    </source>
</evidence>
<dbReference type="InterPro" id="IPR019786">
    <property type="entry name" value="Zinc_finger_PHD-type_CS"/>
</dbReference>
<dbReference type="FunFam" id="1.10.472.30:FF:000007">
    <property type="entry name" value="PHD finger domain protein, putative"/>
    <property type="match status" value="1"/>
</dbReference>
<feature type="compositionally biased region" description="Low complexity" evidence="8">
    <location>
        <begin position="787"/>
        <end position="802"/>
    </location>
</feature>
<dbReference type="Proteomes" id="UP000319663">
    <property type="component" value="Unassembled WGS sequence"/>
</dbReference>
<keyword evidence="12" id="KW-1185">Reference proteome</keyword>
<sequence length="872" mass="95534">MADEPRRSGRSTKGQHKNLDMITEPPKKPRAKALPKEKPSKPSAEPTPAPSEEDEIIRCICGEYEEEEDVERDMICCDKCSAWQHNDCMGLTFGKGEEPDEYFCELCKPENHKVLLEKMARGEKPWEEAAEIRRRQAEEKKPARRRKGKRGGRRGRPSEAKTGAATETPPANAVSSISPSHSVPPTATPVLEEKNGVAKRKFDEHQETAKTESGPKLKQQKVSPQTDVTPVEDAKVPLVKADSSSLPSRQGSVASAEKPVTAIVGTPEEISNPARKRAATALIKLFVDLVAEARKQGSFSLPDGQSAEDVARHVGLSIENAMYQNLCGASGEPTEPYKLQLRTILFNVKRNRSLRDRLLVGSLSADVLSKMNSQDMASEELQQKDAEIKREAERQHIIVQEQGPRIRRTHKGEELVEDESYNAATESIFSTAPTRRSIVDADGTPPGRSPSSPNVQHQPELANARQATRPPPIDTKAGDFNSHDNLFQPSVHSPGASNHDSLFPEVATHIREPLPSGRVQADAEIDHLLRDEEEPDSPPYSPKDYNEEGTIWRGRIALSPISEFSSSAKHVGGADLSAKIPWSQLMPPVLQVDGRIDIQLASNYLCGLRFSGSTDVSVTSVRRPEFPVERAGFDKLFSYFWERKRYGVIGKHSLPAVKDTYVIPLEAGSTKPEFIELLDNTTLEDPTPERILLVVFVVRTGESAPSSEQPPSLRPSQEPGTAGSPVTIPAGTPQHRHPLTPSAPLSTHISPTPPTAYAASPVNGPYGNPGLQSETQQQHPSFPPHAAPQYQQHPASQAQQAPQGLSLALQIIGPQAHSPVVRQVIQQAPNADASQLSVLRDILYHQPNAASSYETLVAALYQATNNQQQKMQ</sequence>
<feature type="compositionally biased region" description="Polar residues" evidence="8">
    <location>
        <begin position="770"/>
        <end position="780"/>
    </location>
</feature>
<feature type="domain" description="PHD-type" evidence="9">
    <location>
        <begin position="56"/>
        <end position="110"/>
    </location>
</feature>
<dbReference type="GO" id="GO:0005634">
    <property type="term" value="C:nucleus"/>
    <property type="evidence" value="ECO:0007669"/>
    <property type="project" value="TreeGrafter"/>
</dbReference>
<dbReference type="InterPro" id="IPR011011">
    <property type="entry name" value="Znf_FYVE_PHD"/>
</dbReference>
<organism evidence="11 12">
    <name type="scientific">Monascus purpureus</name>
    <name type="common">Red mold</name>
    <name type="synonym">Monascus anka</name>
    <dbReference type="NCBI Taxonomy" id="5098"/>
    <lineage>
        <taxon>Eukaryota</taxon>
        <taxon>Fungi</taxon>
        <taxon>Dikarya</taxon>
        <taxon>Ascomycota</taxon>
        <taxon>Pezizomycotina</taxon>
        <taxon>Eurotiomycetes</taxon>
        <taxon>Eurotiomycetidae</taxon>
        <taxon>Eurotiales</taxon>
        <taxon>Aspergillaceae</taxon>
        <taxon>Monascus</taxon>
    </lineage>
</organism>
<dbReference type="FunFam" id="3.30.40.10:FF:000560">
    <property type="entry name" value="Putative PHD finger domain protein"/>
    <property type="match status" value="1"/>
</dbReference>
<dbReference type="SUPFAM" id="SSF46942">
    <property type="entry name" value="Elongation factor TFIIS domain 2"/>
    <property type="match status" value="1"/>
</dbReference>
<dbReference type="PANTHER" id="PTHR11477">
    <property type="entry name" value="TRANSCRIPTION FACTOR S-II ZINC FINGER DOMAIN-CONTAINING PROTEIN"/>
    <property type="match status" value="1"/>
</dbReference>
<dbReference type="InterPro" id="IPR019787">
    <property type="entry name" value="Znf_PHD-finger"/>
</dbReference>
<evidence type="ECO:0000259" key="9">
    <source>
        <dbReference type="PROSITE" id="PS50016"/>
    </source>
</evidence>
<dbReference type="AlphaFoldDB" id="A0A507R4H9"/>
<proteinExistence type="inferred from homology"/>
<feature type="compositionally biased region" description="Polar residues" evidence="8">
    <location>
        <begin position="703"/>
        <end position="719"/>
    </location>
</feature>
<feature type="region of interest" description="Disordered" evidence="8">
    <location>
        <begin position="703"/>
        <end position="802"/>
    </location>
</feature>
<name>A0A507R4H9_MONPU</name>
<comment type="function">
    <text evidence="1">Negative regulator of transcription elongation.</text>
</comment>
<dbReference type="PROSITE" id="PS51321">
    <property type="entry name" value="TFIIS_CENTRAL"/>
    <property type="match status" value="1"/>
</dbReference>
<dbReference type="Pfam" id="PF23257">
    <property type="entry name" value="DUF7071"/>
    <property type="match status" value="1"/>
</dbReference>
<comment type="similarity">
    <text evidence="2">Belongs to the BYE1 family.</text>
</comment>
<dbReference type="GO" id="GO:0031440">
    <property type="term" value="P:regulation of mRNA 3'-end processing"/>
    <property type="evidence" value="ECO:0007669"/>
    <property type="project" value="TreeGrafter"/>
</dbReference>
<keyword evidence="4" id="KW-0479">Metal-binding</keyword>
<feature type="domain" description="TFIIS central" evidence="10">
    <location>
        <begin position="274"/>
        <end position="404"/>
    </location>
</feature>
<comment type="caution">
    <text evidence="11">The sequence shown here is derived from an EMBL/GenBank/DDBJ whole genome shotgun (WGS) entry which is preliminary data.</text>
</comment>
<feature type="compositionally biased region" description="Basic and acidic residues" evidence="8">
    <location>
        <begin position="191"/>
        <end position="215"/>
    </location>
</feature>
<evidence type="ECO:0000256" key="3">
    <source>
        <dbReference type="ARBA" id="ARBA00021616"/>
    </source>
</evidence>
<evidence type="ECO:0000256" key="1">
    <source>
        <dbReference type="ARBA" id="ARBA00002311"/>
    </source>
</evidence>
<dbReference type="InterPro" id="IPR012921">
    <property type="entry name" value="SPOC_C"/>
</dbReference>
<dbReference type="InterPro" id="IPR036575">
    <property type="entry name" value="TFIIS_cen_dom_sf"/>
</dbReference>
<dbReference type="Pfam" id="PF07744">
    <property type="entry name" value="SPOC"/>
    <property type="match status" value="1"/>
</dbReference>
<dbReference type="Pfam" id="PF00628">
    <property type="entry name" value="PHD"/>
    <property type="match status" value="1"/>
</dbReference>
<dbReference type="GO" id="GO:0031564">
    <property type="term" value="P:transcription antitermination"/>
    <property type="evidence" value="ECO:0007669"/>
    <property type="project" value="TreeGrafter"/>
</dbReference>
<evidence type="ECO:0000256" key="6">
    <source>
        <dbReference type="ARBA" id="ARBA00022833"/>
    </source>
</evidence>
<feature type="compositionally biased region" description="Basic and acidic residues" evidence="8">
    <location>
        <begin position="120"/>
        <end position="141"/>
    </location>
</feature>
<feature type="region of interest" description="Disordered" evidence="8">
    <location>
        <begin position="396"/>
        <end position="501"/>
    </location>
</feature>
<dbReference type="InterPro" id="IPR013083">
    <property type="entry name" value="Znf_RING/FYVE/PHD"/>
</dbReference>
<evidence type="ECO:0000259" key="10">
    <source>
        <dbReference type="PROSITE" id="PS51321"/>
    </source>
</evidence>
<feature type="compositionally biased region" description="Low complexity" evidence="8">
    <location>
        <begin position="174"/>
        <end position="185"/>
    </location>
</feature>
<dbReference type="STRING" id="5098.A0A507R4H9"/>